<organism evidence="1 2">
    <name type="scientific">Streptomyces populi</name>
    <dbReference type="NCBI Taxonomy" id="2058924"/>
    <lineage>
        <taxon>Bacteria</taxon>
        <taxon>Bacillati</taxon>
        <taxon>Actinomycetota</taxon>
        <taxon>Actinomycetes</taxon>
        <taxon>Kitasatosporales</taxon>
        <taxon>Streptomycetaceae</taxon>
        <taxon>Streptomyces</taxon>
    </lineage>
</organism>
<gene>
    <name evidence="1" type="ORF">CW362_28655</name>
</gene>
<protein>
    <submittedName>
        <fullName evidence="1">Uncharacterized protein</fullName>
    </submittedName>
</protein>
<proteinExistence type="predicted"/>
<dbReference type="Proteomes" id="UP000236178">
    <property type="component" value="Unassembled WGS sequence"/>
</dbReference>
<dbReference type="EMBL" id="PJOS01000070">
    <property type="protein sequence ID" value="PKT69587.1"/>
    <property type="molecule type" value="Genomic_DNA"/>
</dbReference>
<keyword evidence="2" id="KW-1185">Reference proteome</keyword>
<evidence type="ECO:0000313" key="2">
    <source>
        <dbReference type="Proteomes" id="UP000236178"/>
    </source>
</evidence>
<dbReference type="AlphaFoldDB" id="A0A2I0SI25"/>
<dbReference type="OrthoDB" id="3950792at2"/>
<evidence type="ECO:0000313" key="1">
    <source>
        <dbReference type="EMBL" id="PKT69587.1"/>
    </source>
</evidence>
<reference evidence="1 2" key="1">
    <citation type="submission" date="2017-12" db="EMBL/GenBank/DDBJ databases">
        <title>Streptomyces populusis sp. nov., a novel endophytic actinobacterium isolated from stems of Populus adenopoda Maxim.</title>
        <authorList>
            <person name="Wang Z."/>
        </authorList>
    </citation>
    <scope>NUCLEOTIDE SEQUENCE [LARGE SCALE GENOMIC DNA]</scope>
    <source>
        <strain evidence="1 2">A249</strain>
    </source>
</reference>
<accession>A0A2I0SI25</accession>
<sequence length="609" mass="66705">MTDVVHLRIASGDVDPVAYTVESTLLRGADTDRDRWEIRTGAPLSDPAGPEQLWEALRREVAARTGEGRDEPGLWILRPVGRELCDVGWERLAFEEAARREAGPVSVFRTGVGAGGFQPGEPLPFRDLSVRVLVVGVDVRAEPEADLPWHEDVAVHAAVGPHAGRWEVEVLPAPVDDDKLIAALHRTKPHVLHLAGDSARSLFQWAPYDLGRLDLSSVRLIVSTSEELPADAHRLLEPYVEADAPHPALAAVSVTAEPASAPDLCGPLTGFYEGLITGDSLDDAVRSMTRSDTRVSAAVTVNCRPELVLPTARRHVPRGGGSDAPDLYTCLDRVTDRVPQRLSALEHLEGGAEVKEVVVLSGGVTDTPIGTTCLLLSTLRLWEGRRDRRALYLNFRARARDTRVRSAAPLRSDSAVTETVSLLVESVRAQVKRHDDWDAPEELTELERLLARESGEYRTRTNTVRDELVSGAIDLIVSLAPSGTHLALALDHFGEDEKQWGTARSLVRDLFNVVLNSASAVSVVVTARDPETADWLGAFVAGRRTVLLEPWEEERGAPLLRELGTRMGYDWHNPDEWRQLVTEQLQVNRGAFGPGFLNDVYSAAVSRFG</sequence>
<name>A0A2I0SI25_9ACTN</name>
<comment type="caution">
    <text evidence="1">The sequence shown here is derived from an EMBL/GenBank/DDBJ whole genome shotgun (WGS) entry which is preliminary data.</text>
</comment>